<comment type="similarity">
    <text evidence="1">Belongs to the glycosyltransferase group 1 family. Glycosyltransferase 4 subfamily.</text>
</comment>
<evidence type="ECO:0000256" key="2">
    <source>
        <dbReference type="ARBA" id="ARBA00022676"/>
    </source>
</evidence>
<dbReference type="Gene3D" id="3.40.50.2000">
    <property type="entry name" value="Glycogen Phosphorylase B"/>
    <property type="match status" value="2"/>
</dbReference>
<sequence length="397" mass="43007">MSSLRSVLLLCWRDTGHPQGGGSEAYLQRIGAQLAAAGIAVTLRTARYPGAPRRDVVDGVRISRAGGRYSVYIWALLAMAVARLGLGPLRAVRPDVVVDTQNGLPFLARLIYGRRVVVLVHHCHREQWPVAGPVLGRLGWFVESTLSPRLNRRNQYVTVSLPSARDLVALGVDGTRIAVVRNGLDEAPAPSLSGPRAAAPRVVVLSRLVPHKQIEDALEAVARLRPRVPGLHLDIVGDGWWRQRLVEHVDRLGIGSAVTFHGHVDDVTKHHVLQGAWVHLLPSRKEGWGLAVVEAAQHRVPTIGYRSSGGLSDSIVDEVTGILVDTHAELVDRLEQLLADPVLRDQLGAKAHTRSGEFSWAQSATRCAACWKRCRPAARSAAWSAGAADPAAPARTE</sequence>
<dbReference type="GO" id="GO:0016757">
    <property type="term" value="F:glycosyltransferase activity"/>
    <property type="evidence" value="ECO:0007669"/>
    <property type="project" value="UniProtKB-KW"/>
</dbReference>
<evidence type="ECO:0000259" key="5">
    <source>
        <dbReference type="Pfam" id="PF13439"/>
    </source>
</evidence>
<dbReference type="Pfam" id="PF13439">
    <property type="entry name" value="Glyco_transf_4"/>
    <property type="match status" value="1"/>
</dbReference>
<dbReference type="AlphaFoldDB" id="A0AAI8X504"/>
<evidence type="ECO:0000259" key="4">
    <source>
        <dbReference type="Pfam" id="PF00534"/>
    </source>
</evidence>
<dbReference type="PANTHER" id="PTHR12526">
    <property type="entry name" value="GLYCOSYLTRANSFERASE"/>
    <property type="match status" value="1"/>
</dbReference>
<evidence type="ECO:0000256" key="1">
    <source>
        <dbReference type="ARBA" id="ARBA00009481"/>
    </source>
</evidence>
<keyword evidence="2" id="KW-0328">Glycosyltransferase</keyword>
<organism evidence="6 7">
    <name type="scientific">Mycobacterium avium subsp. hominissuis</name>
    <dbReference type="NCBI Taxonomy" id="439334"/>
    <lineage>
        <taxon>Bacteria</taxon>
        <taxon>Bacillati</taxon>
        <taxon>Actinomycetota</taxon>
        <taxon>Actinomycetes</taxon>
        <taxon>Mycobacteriales</taxon>
        <taxon>Mycobacteriaceae</taxon>
        <taxon>Mycobacterium</taxon>
        <taxon>Mycobacterium avium complex (MAC)</taxon>
    </lineage>
</organism>
<evidence type="ECO:0000256" key="3">
    <source>
        <dbReference type="ARBA" id="ARBA00022679"/>
    </source>
</evidence>
<evidence type="ECO:0000313" key="7">
    <source>
        <dbReference type="Proteomes" id="UP000327362"/>
    </source>
</evidence>
<keyword evidence="3" id="KW-0808">Transferase</keyword>
<dbReference type="InterPro" id="IPR001296">
    <property type="entry name" value="Glyco_trans_1"/>
</dbReference>
<evidence type="ECO:0008006" key="8">
    <source>
        <dbReference type="Google" id="ProtNLM"/>
    </source>
</evidence>
<protein>
    <recommendedName>
        <fullName evidence="8">Glycosyl transferase</fullName>
    </recommendedName>
</protein>
<feature type="domain" description="Glycosyl transferase family 1" evidence="4">
    <location>
        <begin position="200"/>
        <end position="352"/>
    </location>
</feature>
<evidence type="ECO:0000313" key="6">
    <source>
        <dbReference type="EMBL" id="BBN50461.1"/>
    </source>
</evidence>
<dbReference type="EMBL" id="AP020326">
    <property type="protein sequence ID" value="BBN50461.1"/>
    <property type="molecule type" value="Genomic_DNA"/>
</dbReference>
<accession>A0AAI8X504</accession>
<proteinExistence type="inferred from homology"/>
<name>A0AAI8X504_MYCAV</name>
<reference evidence="6 7" key="1">
    <citation type="submission" date="2019-09" db="EMBL/GenBank/DDBJ databases">
        <title>Complete genome sequence of Mycobacterium avium subsp. hominissuis strain JP-H-1.</title>
        <authorList>
            <person name="Kinoshita Y."/>
            <person name="Niwa H."/>
            <person name="Uchida-Fujii E."/>
            <person name="Nukada T."/>
        </authorList>
    </citation>
    <scope>NUCLEOTIDE SEQUENCE [LARGE SCALE GENOMIC DNA]</scope>
    <source>
        <strain evidence="6 7">JP-H-1</strain>
    </source>
</reference>
<dbReference type="CDD" id="cd03801">
    <property type="entry name" value="GT4_PimA-like"/>
    <property type="match status" value="1"/>
</dbReference>
<gene>
    <name evidence="6" type="ORF">JPH1_49360</name>
</gene>
<dbReference type="Proteomes" id="UP000327362">
    <property type="component" value="Chromosome"/>
</dbReference>
<dbReference type="InterPro" id="IPR028098">
    <property type="entry name" value="Glyco_trans_4-like_N"/>
</dbReference>
<dbReference type="Pfam" id="PF00534">
    <property type="entry name" value="Glycos_transf_1"/>
    <property type="match status" value="1"/>
</dbReference>
<feature type="domain" description="Glycosyltransferase subfamily 4-like N-terminal" evidence="5">
    <location>
        <begin position="21"/>
        <end position="186"/>
    </location>
</feature>
<dbReference type="SUPFAM" id="SSF53756">
    <property type="entry name" value="UDP-Glycosyltransferase/glycogen phosphorylase"/>
    <property type="match status" value="1"/>
</dbReference>
<dbReference type="PANTHER" id="PTHR12526:SF640">
    <property type="entry name" value="COLANIC ACID BIOSYNTHESIS GLYCOSYLTRANSFERASE WCAL-RELATED"/>
    <property type="match status" value="1"/>
</dbReference>